<dbReference type="GO" id="GO:0008173">
    <property type="term" value="F:RNA methyltransferase activity"/>
    <property type="evidence" value="ECO:0007669"/>
    <property type="project" value="UniProtKB-UniRule"/>
</dbReference>
<evidence type="ECO:0000259" key="8">
    <source>
        <dbReference type="PROSITE" id="PS51515"/>
    </source>
</evidence>
<dbReference type="GO" id="GO:0040031">
    <property type="term" value="P:snRNA modification"/>
    <property type="evidence" value="ECO:0007669"/>
    <property type="project" value="TreeGrafter"/>
</dbReference>
<dbReference type="Proteomes" id="UP000007800">
    <property type="component" value="Unassembled WGS sequence"/>
</dbReference>
<dbReference type="GO" id="GO:0017069">
    <property type="term" value="F:snRNA binding"/>
    <property type="evidence" value="ECO:0007669"/>
    <property type="project" value="TreeGrafter"/>
</dbReference>
<dbReference type="OrthoDB" id="439784at2759"/>
<evidence type="ECO:0000256" key="6">
    <source>
        <dbReference type="RuleBase" id="RU367087"/>
    </source>
</evidence>
<evidence type="ECO:0000256" key="3">
    <source>
        <dbReference type="ARBA" id="ARBA00022679"/>
    </source>
</evidence>
<keyword evidence="4 5" id="KW-0949">S-adenosyl-L-methionine</keyword>
<evidence type="ECO:0000256" key="2">
    <source>
        <dbReference type="ARBA" id="ARBA00022603"/>
    </source>
</evidence>
<dbReference type="InterPro" id="IPR010675">
    <property type="entry name" value="Bin3_C"/>
</dbReference>
<gene>
    <name evidence="9" type="ORF">Pmar_PMAR029480</name>
</gene>
<dbReference type="PANTHER" id="PTHR12315">
    <property type="entry name" value="BICOID-INTERACTING PROTEIN RELATED"/>
    <property type="match status" value="1"/>
</dbReference>
<evidence type="ECO:0000256" key="7">
    <source>
        <dbReference type="SAM" id="MobiDB-lite"/>
    </source>
</evidence>
<feature type="domain" description="Bin3-type SAM" evidence="8">
    <location>
        <begin position="121"/>
        <end position="359"/>
    </location>
</feature>
<dbReference type="PROSITE" id="PS51515">
    <property type="entry name" value="BIN3_SAM"/>
    <property type="match status" value="1"/>
</dbReference>
<dbReference type="Pfam" id="PF06859">
    <property type="entry name" value="Bin3"/>
    <property type="match status" value="1"/>
</dbReference>
<evidence type="ECO:0000313" key="10">
    <source>
        <dbReference type="Proteomes" id="UP000007800"/>
    </source>
</evidence>
<proteinExistence type="inferred from homology"/>
<evidence type="ECO:0000256" key="4">
    <source>
        <dbReference type="ARBA" id="ARBA00022691"/>
    </source>
</evidence>
<sequence>MEFHHPSDMKNTNFPPIATTDTSVDFQASTLACKRPREENQDVSADLKRQRLGYPTAREEANDNIFTDIPLQGTPSVAAEFMPEKQPLLPPPVFRSKRSIFEYGNYDKYYNYRHETQAFVDARLSAIMQYLGGDQLDFFHDKTVLDIGCNIGFISFYVAYILGAKRVVGIDIDHTLIDQALRQLRKYKHDGFPINEEEIERISDRFPFNIEFRTEDFSKDTVDIDVKDGSVITVATPCSYEEEKYDVIFLLSVIKWIHYHHGDDGVKHAFSKIYRLLKPGGLFIFEPQDWKSYRKKRNLTREIRANYNSIEFRPTQFVDYLEKEVGFVLECTLKPSAATVTCDIRGFDRPVHILRKPVGKEEKKSSKYEKRIVNCMLRLNVNSLINIRLCEDEKTSFFMPGKRGCKRR</sequence>
<dbReference type="AlphaFoldDB" id="C5KGT0"/>
<dbReference type="RefSeq" id="XP_002784552.1">
    <property type="nucleotide sequence ID" value="XM_002784506.1"/>
</dbReference>
<keyword evidence="10" id="KW-1185">Reference proteome</keyword>
<dbReference type="GeneID" id="9063405"/>
<accession>C5KGT0</accession>
<dbReference type="InterPro" id="IPR039772">
    <property type="entry name" value="Bin3-like"/>
</dbReference>
<dbReference type="GO" id="GO:0032259">
    <property type="term" value="P:methylation"/>
    <property type="evidence" value="ECO:0007669"/>
    <property type="project" value="UniProtKB-KW"/>
</dbReference>
<evidence type="ECO:0000313" key="9">
    <source>
        <dbReference type="EMBL" id="EER16348.1"/>
    </source>
</evidence>
<dbReference type="SUPFAM" id="SSF53335">
    <property type="entry name" value="S-adenosyl-L-methionine-dependent methyltransferases"/>
    <property type="match status" value="1"/>
</dbReference>
<protein>
    <recommendedName>
        <fullName evidence="6">RNA methyltransferase</fullName>
        <ecNumber evidence="6">2.1.1.-</ecNumber>
    </recommendedName>
</protein>
<evidence type="ECO:0000256" key="1">
    <source>
        <dbReference type="ARBA" id="ARBA00008361"/>
    </source>
</evidence>
<feature type="region of interest" description="Disordered" evidence="7">
    <location>
        <begin position="1"/>
        <end position="20"/>
    </location>
</feature>
<reference evidence="9 10" key="1">
    <citation type="submission" date="2008-07" db="EMBL/GenBank/DDBJ databases">
        <authorList>
            <person name="El-Sayed N."/>
            <person name="Caler E."/>
            <person name="Inman J."/>
            <person name="Amedeo P."/>
            <person name="Hass B."/>
            <person name="Wortman J."/>
        </authorList>
    </citation>
    <scope>NUCLEOTIDE SEQUENCE [LARGE SCALE GENOMIC DNA]</scope>
    <source>
        <strain evidence="10">ATCC 50983 / TXsc</strain>
    </source>
</reference>
<dbReference type="EMBL" id="GG673027">
    <property type="protein sequence ID" value="EER16348.1"/>
    <property type="molecule type" value="Genomic_DNA"/>
</dbReference>
<feature type="compositionally biased region" description="Polar residues" evidence="7">
    <location>
        <begin position="9"/>
        <end position="20"/>
    </location>
</feature>
<name>C5KGT0_PERM5</name>
<comment type="similarity">
    <text evidence="1 6">Belongs to the methyltransferase superfamily.</text>
</comment>
<dbReference type="Gene3D" id="3.40.50.150">
    <property type="entry name" value="Vaccinia Virus protein VP39"/>
    <property type="match status" value="1"/>
</dbReference>
<dbReference type="GO" id="GO:0008171">
    <property type="term" value="F:O-methyltransferase activity"/>
    <property type="evidence" value="ECO:0007669"/>
    <property type="project" value="UniProtKB-UniRule"/>
</dbReference>
<dbReference type="InterPro" id="IPR024160">
    <property type="entry name" value="BIN3_SAM-bd_dom"/>
</dbReference>
<dbReference type="EC" id="2.1.1.-" evidence="6"/>
<keyword evidence="2 6" id="KW-0489">Methyltransferase</keyword>
<dbReference type="PANTHER" id="PTHR12315:SF0">
    <property type="entry name" value="7SK SNRNA METHYLPHOSPHATE CAPPING ENZYME"/>
    <property type="match status" value="1"/>
</dbReference>
<dbReference type="InParanoid" id="C5KGT0"/>
<dbReference type="CDD" id="cd02440">
    <property type="entry name" value="AdoMet_MTases"/>
    <property type="match status" value="1"/>
</dbReference>
<evidence type="ECO:0000256" key="5">
    <source>
        <dbReference type="PROSITE-ProRule" id="PRU00848"/>
    </source>
</evidence>
<organism evidence="10">
    <name type="scientific">Perkinsus marinus (strain ATCC 50983 / TXsc)</name>
    <dbReference type="NCBI Taxonomy" id="423536"/>
    <lineage>
        <taxon>Eukaryota</taxon>
        <taxon>Sar</taxon>
        <taxon>Alveolata</taxon>
        <taxon>Perkinsozoa</taxon>
        <taxon>Perkinsea</taxon>
        <taxon>Perkinsida</taxon>
        <taxon>Perkinsidae</taxon>
        <taxon>Perkinsus</taxon>
    </lineage>
</organism>
<dbReference type="InterPro" id="IPR029063">
    <property type="entry name" value="SAM-dependent_MTases_sf"/>
</dbReference>
<keyword evidence="3 6" id="KW-0808">Transferase</keyword>